<dbReference type="AlphaFoldDB" id="A0A8T9Q5N9"/>
<dbReference type="KEGG" id="hcu:MUN79_16840"/>
<protein>
    <recommendedName>
        <fullName evidence="6">Alpha/beta hydrolase</fullName>
    </recommendedName>
</protein>
<keyword evidence="3" id="KW-0443">Lipid metabolism</keyword>
<dbReference type="InterPro" id="IPR017395">
    <property type="entry name" value="Chlorophyllase-like"/>
</dbReference>
<keyword evidence="2" id="KW-0442">Lipid degradation</keyword>
<evidence type="ECO:0000256" key="3">
    <source>
        <dbReference type="ARBA" id="ARBA00023098"/>
    </source>
</evidence>
<dbReference type="SUPFAM" id="SSF53474">
    <property type="entry name" value="alpha/beta-Hydrolases"/>
    <property type="match status" value="1"/>
</dbReference>
<gene>
    <name evidence="4" type="ORF">MUN79_16840</name>
</gene>
<name>A0A8T9Q5N9_9BACT</name>
<dbReference type="EMBL" id="CP095046">
    <property type="protein sequence ID" value="UOQ70403.1"/>
    <property type="molecule type" value="Genomic_DNA"/>
</dbReference>
<dbReference type="GO" id="GO:0003847">
    <property type="term" value="F:1-alkyl-2-acetylglycerophosphocholine esterase activity"/>
    <property type="evidence" value="ECO:0007669"/>
    <property type="project" value="TreeGrafter"/>
</dbReference>
<evidence type="ECO:0000256" key="1">
    <source>
        <dbReference type="ARBA" id="ARBA00022801"/>
    </source>
</evidence>
<dbReference type="Gene3D" id="3.40.50.1820">
    <property type="entry name" value="alpha/beta hydrolase"/>
    <property type="match status" value="1"/>
</dbReference>
<dbReference type="GO" id="GO:0016042">
    <property type="term" value="P:lipid catabolic process"/>
    <property type="evidence" value="ECO:0007669"/>
    <property type="project" value="UniProtKB-KW"/>
</dbReference>
<dbReference type="PANTHER" id="PTHR10272:SF0">
    <property type="entry name" value="PLATELET-ACTIVATING FACTOR ACETYLHYDROLASE"/>
    <property type="match status" value="1"/>
</dbReference>
<dbReference type="InterPro" id="IPR016986">
    <property type="entry name" value="UCP031982_abhydr"/>
</dbReference>
<dbReference type="Proteomes" id="UP000831796">
    <property type="component" value="Chromosome"/>
</dbReference>
<accession>A0A8T9Q5N9</accession>
<dbReference type="InterPro" id="IPR029058">
    <property type="entry name" value="AB_hydrolase_fold"/>
</dbReference>
<keyword evidence="1" id="KW-0378">Hydrolase</keyword>
<dbReference type="Pfam" id="PF07224">
    <property type="entry name" value="Chlorophyllase"/>
    <property type="match status" value="1"/>
</dbReference>
<evidence type="ECO:0000313" key="5">
    <source>
        <dbReference type="Proteomes" id="UP000831796"/>
    </source>
</evidence>
<keyword evidence="5" id="KW-1185">Reference proteome</keyword>
<sequence length="291" mass="31181">MSYPVGYRRLDVPDATLNLTLALVLLYPGQEPEQPEALGPYPLSVARNATPAAGQFPVVLISHGTGGSGLVYRTLAHFLASEGFIVGLPEHPHNNRADDSWAGTPQNLTARPRHVQLALNALLDDPKIGPAALPDSVALIGHSLGGYTALTLAGGAPTTLPHESADGQPRPIPTPTDSRIRALVLLAPATPWFRAPETLRQVRVPILLLTAEKDEHTLPWHGQNVVQGVPDPARVQHRAVANAGHFSFLSPFPAEGTSPAFAPSQDPPGFDRARFQRELQAEVLTFLRAVF</sequence>
<evidence type="ECO:0008006" key="6">
    <source>
        <dbReference type="Google" id="ProtNLM"/>
    </source>
</evidence>
<dbReference type="RefSeq" id="WP_244673825.1">
    <property type="nucleotide sequence ID" value="NZ_CP095046.1"/>
</dbReference>
<proteinExistence type="predicted"/>
<dbReference type="PANTHER" id="PTHR10272">
    <property type="entry name" value="PLATELET-ACTIVATING FACTOR ACETYLHYDROLASE"/>
    <property type="match status" value="1"/>
</dbReference>
<reference evidence="4" key="1">
    <citation type="submission" date="2022-04" db="EMBL/GenBank/DDBJ databases">
        <title>Hymenobacter sp. isolated from the air.</title>
        <authorList>
            <person name="Won M."/>
            <person name="Lee C.-M."/>
            <person name="Woen H.-Y."/>
            <person name="Kwon S.-W."/>
        </authorList>
    </citation>
    <scope>NUCLEOTIDE SEQUENCE</scope>
    <source>
        <strain evidence="4">5116S-3</strain>
    </source>
</reference>
<evidence type="ECO:0000256" key="2">
    <source>
        <dbReference type="ARBA" id="ARBA00022963"/>
    </source>
</evidence>
<evidence type="ECO:0000313" key="4">
    <source>
        <dbReference type="EMBL" id="UOQ70403.1"/>
    </source>
</evidence>
<organism evidence="4 5">
    <name type="scientific">Hymenobacter cellulosilyticus</name>
    <dbReference type="NCBI Taxonomy" id="2932248"/>
    <lineage>
        <taxon>Bacteria</taxon>
        <taxon>Pseudomonadati</taxon>
        <taxon>Bacteroidota</taxon>
        <taxon>Cytophagia</taxon>
        <taxon>Cytophagales</taxon>
        <taxon>Hymenobacteraceae</taxon>
        <taxon>Hymenobacter</taxon>
    </lineage>
</organism>
<dbReference type="PIRSF" id="PIRSF031982">
    <property type="entry name" value="UCP031982_abhydr"/>
    <property type="match status" value="1"/>
</dbReference>